<feature type="domain" description="PPM-type phosphatase" evidence="1">
    <location>
        <begin position="26"/>
        <end position="265"/>
    </location>
</feature>
<dbReference type="AlphaFoldDB" id="A0A5C6BJ30"/>
<keyword evidence="3" id="KW-1185">Reference proteome</keyword>
<organism evidence="2 3">
    <name type="scientific">Symmachiella macrocystis</name>
    <dbReference type="NCBI Taxonomy" id="2527985"/>
    <lineage>
        <taxon>Bacteria</taxon>
        <taxon>Pseudomonadati</taxon>
        <taxon>Planctomycetota</taxon>
        <taxon>Planctomycetia</taxon>
        <taxon>Planctomycetales</taxon>
        <taxon>Planctomycetaceae</taxon>
        <taxon>Symmachiella</taxon>
    </lineage>
</organism>
<keyword evidence="2" id="KW-0378">Hydrolase</keyword>
<accession>A0A5C6BJ30</accession>
<dbReference type="SMART" id="SM00331">
    <property type="entry name" value="PP2C_SIG"/>
    <property type="match status" value="1"/>
</dbReference>
<dbReference type="InterPro" id="IPR015655">
    <property type="entry name" value="PP2C"/>
</dbReference>
<evidence type="ECO:0000313" key="2">
    <source>
        <dbReference type="EMBL" id="TWU12030.1"/>
    </source>
</evidence>
<dbReference type="SMART" id="SM00332">
    <property type="entry name" value="PP2Cc"/>
    <property type="match status" value="1"/>
</dbReference>
<dbReference type="OrthoDB" id="9801841at2"/>
<dbReference type="Gene3D" id="3.60.40.10">
    <property type="entry name" value="PPM-type phosphatase domain"/>
    <property type="match status" value="1"/>
</dbReference>
<dbReference type="PANTHER" id="PTHR47992">
    <property type="entry name" value="PROTEIN PHOSPHATASE"/>
    <property type="match status" value="1"/>
</dbReference>
<comment type="caution">
    <text evidence="2">The sequence shown here is derived from an EMBL/GenBank/DDBJ whole genome shotgun (WGS) entry which is preliminary data.</text>
</comment>
<dbReference type="InterPro" id="IPR001932">
    <property type="entry name" value="PPM-type_phosphatase-like_dom"/>
</dbReference>
<evidence type="ECO:0000259" key="1">
    <source>
        <dbReference type="PROSITE" id="PS51746"/>
    </source>
</evidence>
<dbReference type="EC" id="3.1.3.16" evidence="2"/>
<dbReference type="EMBL" id="SJPP01000001">
    <property type="protein sequence ID" value="TWU12030.1"/>
    <property type="molecule type" value="Genomic_DNA"/>
</dbReference>
<dbReference type="GO" id="GO:0004722">
    <property type="term" value="F:protein serine/threonine phosphatase activity"/>
    <property type="evidence" value="ECO:0007669"/>
    <property type="project" value="UniProtKB-EC"/>
</dbReference>
<gene>
    <name evidence="2" type="primary">stp_1</name>
    <name evidence="2" type="ORF">CA54_08460</name>
</gene>
<dbReference type="CDD" id="cd00143">
    <property type="entry name" value="PP2Cc"/>
    <property type="match status" value="1"/>
</dbReference>
<dbReference type="SUPFAM" id="SSF81606">
    <property type="entry name" value="PP2C-like"/>
    <property type="match status" value="1"/>
</dbReference>
<dbReference type="InterPro" id="IPR036457">
    <property type="entry name" value="PPM-type-like_dom_sf"/>
</dbReference>
<sequence>MRSVVGRRWRRESGGKDSRVVAKKFRWGAKSITNKRDNNEDRFMIDPDGRYFIVADGMGGQAAGERASEMASEIVPVELEKRLEFKDESPETVESAIKDAISHANADIMTLAAIDVNSLNMGTTIVLAVAVGESLYVAGVGDSRVYRFADDKLLQLTKDHSLTQALVDAGTISEEDAKTHRFKNVLHRYLGSKEGNNGAEVKMLPLTTGHRYLLCSDGVNEGVEDDQIAEILKRCAEPQEAADELVKASQDGGANDNITCVVVYVD</sequence>
<reference evidence="2 3" key="1">
    <citation type="submission" date="2019-02" db="EMBL/GenBank/DDBJ databases">
        <title>Deep-cultivation of Planctomycetes and their phenomic and genomic characterization uncovers novel biology.</title>
        <authorList>
            <person name="Wiegand S."/>
            <person name="Jogler M."/>
            <person name="Boedeker C."/>
            <person name="Pinto D."/>
            <person name="Vollmers J."/>
            <person name="Rivas-Marin E."/>
            <person name="Kohn T."/>
            <person name="Peeters S.H."/>
            <person name="Heuer A."/>
            <person name="Rast P."/>
            <person name="Oberbeckmann S."/>
            <person name="Bunk B."/>
            <person name="Jeske O."/>
            <person name="Meyerdierks A."/>
            <person name="Storesund J.E."/>
            <person name="Kallscheuer N."/>
            <person name="Luecker S."/>
            <person name="Lage O.M."/>
            <person name="Pohl T."/>
            <person name="Merkel B.J."/>
            <person name="Hornburger P."/>
            <person name="Mueller R.-W."/>
            <person name="Bruemmer F."/>
            <person name="Labrenz M."/>
            <person name="Spormann A.M."/>
            <person name="Op Den Camp H."/>
            <person name="Overmann J."/>
            <person name="Amann R."/>
            <person name="Jetten M.S.M."/>
            <person name="Mascher T."/>
            <person name="Medema M.H."/>
            <person name="Devos D.P."/>
            <person name="Kaster A.-K."/>
            <person name="Ovreas L."/>
            <person name="Rohde M."/>
            <person name="Galperin M.Y."/>
            <person name="Jogler C."/>
        </authorList>
    </citation>
    <scope>NUCLEOTIDE SEQUENCE [LARGE SCALE GENOMIC DNA]</scope>
    <source>
        <strain evidence="2 3">CA54</strain>
    </source>
</reference>
<protein>
    <submittedName>
        <fullName evidence="2">Serine/threonine phosphatase stp</fullName>
        <ecNumber evidence="2">3.1.3.16</ecNumber>
    </submittedName>
</protein>
<dbReference type="Proteomes" id="UP000320735">
    <property type="component" value="Unassembled WGS sequence"/>
</dbReference>
<dbReference type="Pfam" id="PF13672">
    <property type="entry name" value="PP2C_2"/>
    <property type="match status" value="1"/>
</dbReference>
<proteinExistence type="predicted"/>
<dbReference type="PROSITE" id="PS51746">
    <property type="entry name" value="PPM_2"/>
    <property type="match status" value="1"/>
</dbReference>
<evidence type="ECO:0000313" key="3">
    <source>
        <dbReference type="Proteomes" id="UP000320735"/>
    </source>
</evidence>
<name>A0A5C6BJ30_9PLAN</name>